<dbReference type="Proteomes" id="UP000004217">
    <property type="component" value="Unassembled WGS sequence"/>
</dbReference>
<dbReference type="RefSeq" id="WP_007504103.1">
    <property type="nucleotide sequence ID" value="NZ_AGBF01000265.1"/>
</dbReference>
<organism evidence="2 3">
    <name type="scientific">Streptomyces zinciresistens K42</name>
    <dbReference type="NCBI Taxonomy" id="700597"/>
    <lineage>
        <taxon>Bacteria</taxon>
        <taxon>Bacillati</taxon>
        <taxon>Actinomycetota</taxon>
        <taxon>Actinomycetes</taxon>
        <taxon>Kitasatosporales</taxon>
        <taxon>Streptomycetaceae</taxon>
        <taxon>Streptomyces</taxon>
    </lineage>
</organism>
<proteinExistence type="predicted"/>
<dbReference type="EMBL" id="AGBF01000265">
    <property type="protein sequence ID" value="EGX55122.1"/>
    <property type="molecule type" value="Genomic_DNA"/>
</dbReference>
<feature type="region of interest" description="Disordered" evidence="1">
    <location>
        <begin position="81"/>
        <end position="110"/>
    </location>
</feature>
<dbReference type="OrthoDB" id="3289286at2"/>
<protein>
    <submittedName>
        <fullName evidence="2">Uncharacterized protein</fullName>
    </submittedName>
</protein>
<name>G2GMZ8_9ACTN</name>
<sequence length="110" mass="12232">MSEAMREHPCPSGPCTSCRGFAGLDRRVHDVVADTAHRPLPADAVERLHSHPHPHVFRPSRVQSARESTLEEHEYAAAWRDARAATRGRRGRDRAGHVPGPHGRAPEPDR</sequence>
<evidence type="ECO:0000313" key="3">
    <source>
        <dbReference type="Proteomes" id="UP000004217"/>
    </source>
</evidence>
<accession>G2GMZ8</accession>
<reference evidence="2 3" key="1">
    <citation type="submission" date="2011-08" db="EMBL/GenBank/DDBJ databases">
        <authorList>
            <person name="Lin Y."/>
            <person name="Hao X."/>
            <person name="Johnstone L."/>
            <person name="Miller S.J."/>
            <person name="Wei G."/>
            <person name="Rensing C."/>
        </authorList>
    </citation>
    <scope>NUCLEOTIDE SEQUENCE [LARGE SCALE GENOMIC DNA]</scope>
    <source>
        <strain evidence="2 3">K42</strain>
    </source>
</reference>
<gene>
    <name evidence="2" type="ORF">SZN_34517</name>
</gene>
<dbReference type="PATRIC" id="fig|700597.3.peg.6734"/>
<keyword evidence="3" id="KW-1185">Reference proteome</keyword>
<evidence type="ECO:0000313" key="2">
    <source>
        <dbReference type="EMBL" id="EGX55122.1"/>
    </source>
</evidence>
<comment type="caution">
    <text evidence="2">The sequence shown here is derived from an EMBL/GenBank/DDBJ whole genome shotgun (WGS) entry which is preliminary data.</text>
</comment>
<evidence type="ECO:0000256" key="1">
    <source>
        <dbReference type="SAM" id="MobiDB-lite"/>
    </source>
</evidence>
<dbReference type="AlphaFoldDB" id="G2GMZ8"/>